<reference evidence="1 2" key="1">
    <citation type="submission" date="2019-10" db="EMBL/GenBank/DDBJ databases">
        <authorList>
            <person name="Karimi E."/>
        </authorList>
    </citation>
    <scope>NUCLEOTIDE SEQUENCE [LARGE SCALE GENOMIC DNA]</scope>
    <source>
        <strain evidence="1">Bacillus sp. 71</strain>
    </source>
</reference>
<name>A0A653QDR4_BACMY</name>
<sequence>MFLNRRSSFCCHSREQLFPNVNSDAPDKARFVMLGMIRATWQGISVSNCDGDMGLVIETKQSSSEKWSAYFCRIGYMSIGFTQMKISWDCSITSWIVLAI</sequence>
<dbReference type="Proteomes" id="UP000437562">
    <property type="component" value="Unassembled WGS sequence"/>
</dbReference>
<dbReference type="AlphaFoldDB" id="A0A653QDR4"/>
<organism evidence="1 2">
    <name type="scientific">Bacillus mycoides</name>
    <dbReference type="NCBI Taxonomy" id="1405"/>
    <lineage>
        <taxon>Bacteria</taxon>
        <taxon>Bacillati</taxon>
        <taxon>Bacillota</taxon>
        <taxon>Bacilli</taxon>
        <taxon>Bacillales</taxon>
        <taxon>Bacillaceae</taxon>
        <taxon>Bacillus</taxon>
        <taxon>Bacillus cereus group</taxon>
    </lineage>
</organism>
<accession>A0A653QDR4</accession>
<evidence type="ECO:0000313" key="2">
    <source>
        <dbReference type="Proteomes" id="UP000437562"/>
    </source>
</evidence>
<dbReference type="EMBL" id="CABWMC010000003">
    <property type="protein sequence ID" value="VXB40387.1"/>
    <property type="molecule type" value="Genomic_DNA"/>
</dbReference>
<proteinExistence type="predicted"/>
<gene>
    <name evidence="1" type="ORF">BACI71_110392</name>
</gene>
<evidence type="ECO:0000313" key="1">
    <source>
        <dbReference type="EMBL" id="VXB40387.1"/>
    </source>
</evidence>
<protein>
    <submittedName>
        <fullName evidence="1">Uncharacterized protein</fullName>
    </submittedName>
</protein>